<dbReference type="Proteomes" id="UP000186698">
    <property type="component" value="Chromosome 6L"/>
</dbReference>
<dbReference type="SUPFAM" id="SSF57716">
    <property type="entry name" value="Glucocorticoid receptor-like (DNA-binding domain)"/>
    <property type="match status" value="1"/>
</dbReference>
<dbReference type="PRINTS" id="PR00452">
    <property type="entry name" value="SH3DOMAIN"/>
</dbReference>
<name>A0A8J1KVZ0_XENLA</name>
<organism evidence="10 11">
    <name type="scientific">Xenopus laevis</name>
    <name type="common">African clawed frog</name>
    <dbReference type="NCBI Taxonomy" id="8355"/>
    <lineage>
        <taxon>Eukaryota</taxon>
        <taxon>Metazoa</taxon>
        <taxon>Chordata</taxon>
        <taxon>Craniata</taxon>
        <taxon>Vertebrata</taxon>
        <taxon>Euteleostomi</taxon>
        <taxon>Amphibia</taxon>
        <taxon>Batrachia</taxon>
        <taxon>Anura</taxon>
        <taxon>Pipoidea</taxon>
        <taxon>Pipidae</taxon>
        <taxon>Xenopodinae</taxon>
        <taxon>Xenopus</taxon>
        <taxon>Xenopus</taxon>
    </lineage>
</organism>
<dbReference type="Gene3D" id="2.10.110.10">
    <property type="entry name" value="Cysteine Rich Protein"/>
    <property type="match status" value="1"/>
</dbReference>
<dbReference type="PANTHER" id="PTHR46218">
    <property type="entry name" value="LASP"/>
    <property type="match status" value="1"/>
</dbReference>
<feature type="domain" description="SH3" evidence="8">
    <location>
        <begin position="263"/>
        <end position="323"/>
    </location>
</feature>
<dbReference type="GO" id="GO:0051015">
    <property type="term" value="F:actin filament binding"/>
    <property type="evidence" value="ECO:0000318"/>
    <property type="project" value="GO_Central"/>
</dbReference>
<dbReference type="CTD" id="495167"/>
<evidence type="ECO:0000256" key="1">
    <source>
        <dbReference type="ARBA" id="ARBA00022443"/>
    </source>
</evidence>
<accession>A0A8J1KVZ0</accession>
<evidence type="ECO:0000256" key="3">
    <source>
        <dbReference type="ARBA" id="ARBA00022737"/>
    </source>
</evidence>
<sequence>MNPQCARCGRVVYPTEKVNCLDKFWHKGCFHCEVCKMTLNMNNYKGYDKKPYCNAHYPKQSFTTVTDTPENLRLKQQSEIQSQVKYKKDFEESKGRGFSIVTDALELQRLKKTQEQISNIKYHEDFEKTKGKGFTPVVDDPITDRVRKNTQIVSDAAYKNAHPHVVEMDRRSVMVVERASQYNRHYCHSAGAVGLSQGDDRSEVSEMNPGFSYYSEGTRASDEEGPGMPGAYLQHHSGYGYMHQSSASSVRSAQSQHAQPLSPSMRTYRAMYDYCAQDEDEVSFREGDYIVNVQPIDEGWMYGTVQRSGKNGMLPANYIELVN</sequence>
<dbReference type="Pfam" id="PF14604">
    <property type="entry name" value="SH3_9"/>
    <property type="match status" value="1"/>
</dbReference>
<evidence type="ECO:0000256" key="6">
    <source>
        <dbReference type="PROSITE-ProRule" id="PRU00125"/>
    </source>
</evidence>
<evidence type="ECO:0000313" key="10">
    <source>
        <dbReference type="Proteomes" id="UP000186698"/>
    </source>
</evidence>
<evidence type="ECO:0000256" key="7">
    <source>
        <dbReference type="PROSITE-ProRule" id="PRU00192"/>
    </source>
</evidence>
<protein>
    <submittedName>
        <fullName evidence="11">Nebulette isoform X1</fullName>
    </submittedName>
</protein>
<gene>
    <name evidence="11" type="primary">nebl.L</name>
</gene>
<proteinExistence type="predicted"/>
<keyword evidence="1 7" id="KW-0728">SH3 domain</keyword>
<dbReference type="RefSeq" id="XP_041421475.1">
    <property type="nucleotide sequence ID" value="XM_041565541.1"/>
</dbReference>
<dbReference type="PROSITE" id="PS51216">
    <property type="entry name" value="NEBULIN"/>
    <property type="match status" value="3"/>
</dbReference>
<dbReference type="Pfam" id="PF00412">
    <property type="entry name" value="LIM"/>
    <property type="match status" value="1"/>
</dbReference>
<dbReference type="SMART" id="SM00326">
    <property type="entry name" value="SH3"/>
    <property type="match status" value="1"/>
</dbReference>
<dbReference type="FunFam" id="2.10.110.10:FF:000087">
    <property type="entry name" value="LIM zinc-binding domain-containing Nebulette"/>
    <property type="match status" value="1"/>
</dbReference>
<dbReference type="CDD" id="cd11935">
    <property type="entry name" value="SH3_Nebulette_C"/>
    <property type="match status" value="1"/>
</dbReference>
<dbReference type="GO" id="GO:0005925">
    <property type="term" value="C:focal adhesion"/>
    <property type="evidence" value="ECO:0000318"/>
    <property type="project" value="GO_Central"/>
</dbReference>
<dbReference type="PROSITE" id="PS50002">
    <property type="entry name" value="SH3"/>
    <property type="match status" value="1"/>
</dbReference>
<keyword evidence="4 6" id="KW-0862">Zinc</keyword>
<dbReference type="InterPro" id="IPR001781">
    <property type="entry name" value="Znf_LIM"/>
</dbReference>
<keyword evidence="3" id="KW-0677">Repeat</keyword>
<dbReference type="GO" id="GO:0046872">
    <property type="term" value="F:metal ion binding"/>
    <property type="evidence" value="ECO:0007669"/>
    <property type="project" value="UniProtKB-KW"/>
</dbReference>
<evidence type="ECO:0000256" key="4">
    <source>
        <dbReference type="ARBA" id="ARBA00022833"/>
    </source>
</evidence>
<keyword evidence="5 6" id="KW-0440">LIM domain</keyword>
<dbReference type="CDD" id="cd09447">
    <property type="entry name" value="LIM_LASP"/>
    <property type="match status" value="1"/>
</dbReference>
<dbReference type="PROSITE" id="PS00478">
    <property type="entry name" value="LIM_DOMAIN_1"/>
    <property type="match status" value="1"/>
</dbReference>
<dbReference type="GeneID" id="495167"/>
<evidence type="ECO:0000259" key="8">
    <source>
        <dbReference type="PROSITE" id="PS50002"/>
    </source>
</evidence>
<dbReference type="InterPro" id="IPR051759">
    <property type="entry name" value="LIM-SH3_domain_protein"/>
</dbReference>
<dbReference type="SMART" id="SM00132">
    <property type="entry name" value="LIM"/>
    <property type="match status" value="1"/>
</dbReference>
<evidence type="ECO:0000259" key="9">
    <source>
        <dbReference type="PROSITE" id="PS50023"/>
    </source>
</evidence>
<dbReference type="SUPFAM" id="SSF50044">
    <property type="entry name" value="SH3-domain"/>
    <property type="match status" value="1"/>
</dbReference>
<dbReference type="InterPro" id="IPR036028">
    <property type="entry name" value="SH3-like_dom_sf"/>
</dbReference>
<evidence type="ECO:0000256" key="2">
    <source>
        <dbReference type="ARBA" id="ARBA00022723"/>
    </source>
</evidence>
<dbReference type="InterPro" id="IPR035631">
    <property type="entry name" value="Nebulette_SH3"/>
</dbReference>
<keyword evidence="2 6" id="KW-0479">Metal-binding</keyword>
<evidence type="ECO:0000313" key="11">
    <source>
        <dbReference type="RefSeq" id="XP_041421475.1"/>
    </source>
</evidence>
<dbReference type="OrthoDB" id="191061at2759"/>
<dbReference type="PROSITE" id="PS50023">
    <property type="entry name" value="LIM_DOMAIN_2"/>
    <property type="match status" value="1"/>
</dbReference>
<dbReference type="AlphaFoldDB" id="A0A8J1KVZ0"/>
<feature type="domain" description="LIM zinc-binding" evidence="9">
    <location>
        <begin position="3"/>
        <end position="63"/>
    </location>
</feature>
<keyword evidence="10" id="KW-1185">Reference proteome</keyword>
<reference evidence="11" key="1">
    <citation type="submission" date="2025-08" db="UniProtKB">
        <authorList>
            <consortium name="RefSeq"/>
        </authorList>
    </citation>
    <scope>IDENTIFICATION</scope>
    <source>
        <strain evidence="11">J_2021</strain>
        <tissue evidence="11">Erythrocytes</tissue>
    </source>
</reference>
<dbReference type="GO" id="GO:0005737">
    <property type="term" value="C:cytoplasm"/>
    <property type="evidence" value="ECO:0007669"/>
    <property type="project" value="UniProtKB-ARBA"/>
</dbReference>
<dbReference type="InterPro" id="IPR001452">
    <property type="entry name" value="SH3_domain"/>
</dbReference>
<dbReference type="InterPro" id="IPR000900">
    <property type="entry name" value="Nebulin_repeat"/>
</dbReference>
<evidence type="ECO:0000256" key="5">
    <source>
        <dbReference type="ARBA" id="ARBA00023038"/>
    </source>
</evidence>
<dbReference type="Gene3D" id="2.30.30.40">
    <property type="entry name" value="SH3 Domains"/>
    <property type="match status" value="1"/>
</dbReference>
<dbReference type="FunFam" id="2.30.30.40:FF:000007">
    <property type="entry name" value="nebulin isoform X1"/>
    <property type="match status" value="1"/>
</dbReference>
<dbReference type="Pfam" id="PF00880">
    <property type="entry name" value="Nebulin"/>
    <property type="match status" value="2"/>
</dbReference>
<dbReference type="SMART" id="SM00227">
    <property type="entry name" value="NEBU"/>
    <property type="match status" value="3"/>
</dbReference>
<dbReference type="PANTHER" id="PTHR46218:SF3">
    <property type="entry name" value="NEBULETTE"/>
    <property type="match status" value="1"/>
</dbReference>